<feature type="transmembrane region" description="Helical" evidence="1">
    <location>
        <begin position="7"/>
        <end position="28"/>
    </location>
</feature>
<dbReference type="EMBL" id="DSXR01000127">
    <property type="protein sequence ID" value="HGS88476.1"/>
    <property type="molecule type" value="Genomic_DNA"/>
</dbReference>
<sequence>MKTVRRILVAVLGIVVGFAALLVGSVLVDMALGANRLEAVTNTTIPAAGTGPDVRAYVAAPPGEGPFPAVIMIHEFYGLNQSIVGKAQGLAEEGYVVVAPDTFRGSTTSWIPRAIFQVITTPPEQVNQDLDSVFAWLAAQPNVRADRIAIMGFCYGGRTSLLYSLHNPNLAATAIFYGSLVTDTNVLKQLPGPVLGIFGGADQSIPLEEVRAFESALQQAGVPHEITIYEGQPHAFVTDIESIRAGGVQGQAWAQLLSFLDRSLRGESAYQPLAADLPVKAGFDWHYYWMLVYEHAFGSAAHHH</sequence>
<dbReference type="InterPro" id="IPR002925">
    <property type="entry name" value="Dienelactn_hydro"/>
</dbReference>
<gene>
    <name evidence="3" type="ORF">ENT17_12810</name>
</gene>
<dbReference type="AlphaFoldDB" id="A0A7C4L0V3"/>
<dbReference type="Pfam" id="PF01738">
    <property type="entry name" value="DLH"/>
    <property type="match status" value="1"/>
</dbReference>
<evidence type="ECO:0000256" key="1">
    <source>
        <dbReference type="SAM" id="Phobius"/>
    </source>
</evidence>
<evidence type="ECO:0000259" key="2">
    <source>
        <dbReference type="Pfam" id="PF01738"/>
    </source>
</evidence>
<dbReference type="PANTHER" id="PTHR46623">
    <property type="entry name" value="CARBOXYMETHYLENEBUTENOLIDASE-RELATED"/>
    <property type="match status" value="1"/>
</dbReference>
<reference evidence="3" key="1">
    <citation type="journal article" date="2020" name="mSystems">
        <title>Genome- and Community-Level Interaction Insights into Carbon Utilization and Element Cycling Functions of Hydrothermarchaeota in Hydrothermal Sediment.</title>
        <authorList>
            <person name="Zhou Z."/>
            <person name="Liu Y."/>
            <person name="Xu W."/>
            <person name="Pan J."/>
            <person name="Luo Z.H."/>
            <person name="Li M."/>
        </authorList>
    </citation>
    <scope>NUCLEOTIDE SEQUENCE [LARGE SCALE GENOMIC DNA]</scope>
    <source>
        <strain evidence="3">SpSt-556</strain>
    </source>
</reference>
<dbReference type="PANTHER" id="PTHR46623:SF7">
    <property type="entry name" value="CARBOXYMETHYLENEBUTENOLIDASE"/>
    <property type="match status" value="1"/>
</dbReference>
<organism evidence="3">
    <name type="scientific">Bellilinea caldifistulae</name>
    <dbReference type="NCBI Taxonomy" id="360411"/>
    <lineage>
        <taxon>Bacteria</taxon>
        <taxon>Bacillati</taxon>
        <taxon>Chloroflexota</taxon>
        <taxon>Anaerolineae</taxon>
        <taxon>Anaerolineales</taxon>
        <taxon>Anaerolineaceae</taxon>
        <taxon>Bellilinea</taxon>
    </lineage>
</organism>
<dbReference type="Gene3D" id="3.40.50.1820">
    <property type="entry name" value="alpha/beta hydrolase"/>
    <property type="match status" value="1"/>
</dbReference>
<accession>A0A7C4L0V3</accession>
<dbReference type="GO" id="GO:0016787">
    <property type="term" value="F:hydrolase activity"/>
    <property type="evidence" value="ECO:0007669"/>
    <property type="project" value="UniProtKB-KW"/>
</dbReference>
<keyword evidence="1" id="KW-1133">Transmembrane helix</keyword>
<evidence type="ECO:0000313" key="3">
    <source>
        <dbReference type="EMBL" id="HGS88476.1"/>
    </source>
</evidence>
<proteinExistence type="predicted"/>
<dbReference type="SUPFAM" id="SSF53474">
    <property type="entry name" value="alpha/beta-Hydrolases"/>
    <property type="match status" value="1"/>
</dbReference>
<name>A0A7C4L0V3_9CHLR</name>
<keyword evidence="1" id="KW-0472">Membrane</keyword>
<keyword evidence="1" id="KW-0812">Transmembrane</keyword>
<dbReference type="InterPro" id="IPR029058">
    <property type="entry name" value="AB_hydrolase_fold"/>
</dbReference>
<protein>
    <submittedName>
        <fullName evidence="3">Dienelactone hydrolase family protein</fullName>
    </submittedName>
</protein>
<comment type="caution">
    <text evidence="3">The sequence shown here is derived from an EMBL/GenBank/DDBJ whole genome shotgun (WGS) entry which is preliminary data.</text>
</comment>
<keyword evidence="3" id="KW-0378">Hydrolase</keyword>
<feature type="domain" description="Dienelactone hydrolase" evidence="2">
    <location>
        <begin position="54"/>
        <end position="262"/>
    </location>
</feature>
<dbReference type="InterPro" id="IPR051049">
    <property type="entry name" value="Dienelactone_hydrolase-like"/>
</dbReference>